<dbReference type="InterPro" id="IPR014942">
    <property type="entry name" value="AbiEii"/>
</dbReference>
<sequence>MTNEWGALGWGPWPVDSRIPEALPEEGRKLPRTLRPISGKGVVQRPVFDPALKHYPHAMRAGDPEFADQEVAARWYAARAVAFDRVLTAIAGSSYVDHLVLRGSVLLAAWFGSAARPPGDLDFVVVPRSWKLEDGRTGRMFDEVADLAEEASRQGGPEGVRLSASGAVSDEIWTYDRVPGRRLVLPWRAEGLPAGAVQLDFVFDEPLPLPPEPVEIPRPGGGDPLVLLAATPELSLAWKLMWLISDMYPQAKDLYDAMLLAEIAEPDVRMLREMCVAGDPYFERNPPTFESLAAAFREVDRDEFRKEHPALCPSLDAGGERLLARLAAAFAG</sequence>
<comment type="caution">
    <text evidence="1">The sequence shown here is derived from an EMBL/GenBank/DDBJ whole genome shotgun (WGS) entry which is preliminary data.</text>
</comment>
<protein>
    <submittedName>
        <fullName evidence="1">Nucleotidyl transferase AbiEii/AbiGii toxin family protein</fullName>
    </submittedName>
</protein>
<evidence type="ECO:0000313" key="1">
    <source>
        <dbReference type="EMBL" id="GAA2719993.1"/>
    </source>
</evidence>
<proteinExistence type="predicted"/>
<gene>
    <name evidence="1" type="ORF">GCM10010439_06900</name>
</gene>
<evidence type="ECO:0000313" key="2">
    <source>
        <dbReference type="Proteomes" id="UP001501842"/>
    </source>
</evidence>
<accession>A0ABP6GC48</accession>
<keyword evidence="2" id="KW-1185">Reference proteome</keyword>
<dbReference type="Proteomes" id="UP001501842">
    <property type="component" value="Unassembled WGS sequence"/>
</dbReference>
<reference evidence="2" key="1">
    <citation type="journal article" date="2019" name="Int. J. Syst. Evol. Microbiol.">
        <title>The Global Catalogue of Microorganisms (GCM) 10K type strain sequencing project: providing services to taxonomists for standard genome sequencing and annotation.</title>
        <authorList>
            <consortium name="The Broad Institute Genomics Platform"/>
            <consortium name="The Broad Institute Genome Sequencing Center for Infectious Disease"/>
            <person name="Wu L."/>
            <person name="Ma J."/>
        </authorList>
    </citation>
    <scope>NUCLEOTIDE SEQUENCE [LARGE SCALE GENOMIC DNA]</scope>
    <source>
        <strain evidence="2">JCM 8201</strain>
    </source>
</reference>
<organism evidence="1 2">
    <name type="scientific">Actinocorallia aurantiaca</name>
    <dbReference type="NCBI Taxonomy" id="46204"/>
    <lineage>
        <taxon>Bacteria</taxon>
        <taxon>Bacillati</taxon>
        <taxon>Actinomycetota</taxon>
        <taxon>Actinomycetes</taxon>
        <taxon>Streptosporangiales</taxon>
        <taxon>Thermomonosporaceae</taxon>
        <taxon>Actinocorallia</taxon>
    </lineage>
</organism>
<dbReference type="EMBL" id="BAAATZ010000003">
    <property type="protein sequence ID" value="GAA2719993.1"/>
    <property type="molecule type" value="Genomic_DNA"/>
</dbReference>
<keyword evidence="1" id="KW-0808">Transferase</keyword>
<name>A0ABP6GC48_9ACTN</name>
<dbReference type="Pfam" id="PF08843">
    <property type="entry name" value="AbiEii"/>
    <property type="match status" value="1"/>
</dbReference>
<dbReference type="RefSeq" id="WP_344448635.1">
    <property type="nucleotide sequence ID" value="NZ_BAAATZ010000003.1"/>
</dbReference>
<dbReference type="GO" id="GO:0016740">
    <property type="term" value="F:transferase activity"/>
    <property type="evidence" value="ECO:0007669"/>
    <property type="project" value="UniProtKB-KW"/>
</dbReference>